<proteinExistence type="inferred from homology"/>
<evidence type="ECO:0000256" key="3">
    <source>
        <dbReference type="ARBA" id="ARBA00017948"/>
    </source>
</evidence>
<keyword evidence="12" id="KW-0282">Flagellum</keyword>
<evidence type="ECO:0000256" key="7">
    <source>
        <dbReference type="NCBIfam" id="TIGR02488"/>
    </source>
</evidence>
<keyword evidence="12" id="KW-0969">Cilium</keyword>
<dbReference type="InterPro" id="IPR019776">
    <property type="entry name" value="Flagellar_basal_body_rod_CS"/>
</dbReference>
<name>A0ABY8BCX7_9BURK</name>
<evidence type="ECO:0000256" key="5">
    <source>
        <dbReference type="ARBA" id="ARBA00025933"/>
    </source>
</evidence>
<comment type="subcellular location">
    <subcellularLocation>
        <location evidence="1 8">Bacterial flagellum basal body</location>
    </subcellularLocation>
</comment>
<accession>A0ABY8BCX7</accession>
<evidence type="ECO:0000313" key="12">
    <source>
        <dbReference type="EMBL" id="WEF32841.1"/>
    </source>
</evidence>
<dbReference type="InterPro" id="IPR053967">
    <property type="entry name" value="LlgE_F_G-like_D1"/>
</dbReference>
<sequence>MNDALYIAATGMQTQQKSVETIANNLANVNTPGFKRGKVSFEDLVYRGLGTAPQQAGAPALWQGSGVGIASMVKVFAAGEIKKTDQPLDLAIDGAGFVEVMTADGTPAFSRGGTLTVDRDGMLATAEGYALKPGIHVGLDAEQLTIQADGRVLARVAGQKEASEVGRIEMARFADTDGMVALGANLYRPSEKSGDAIYGKAGEDGMGRLVQGAVEASNVRLIDEMVGLMAAQRAYESSVKVIQAADEMLAMSNNLRK</sequence>
<organism evidence="12 13">
    <name type="scientific">Pseudoduganella chitinolytica</name>
    <dbReference type="NCBI Taxonomy" id="34070"/>
    <lineage>
        <taxon>Bacteria</taxon>
        <taxon>Pseudomonadati</taxon>
        <taxon>Pseudomonadota</taxon>
        <taxon>Betaproteobacteria</taxon>
        <taxon>Burkholderiales</taxon>
        <taxon>Oxalobacteraceae</taxon>
        <taxon>Telluria group</taxon>
        <taxon>Pseudoduganella</taxon>
    </lineage>
</organism>
<evidence type="ECO:0000259" key="9">
    <source>
        <dbReference type="Pfam" id="PF00460"/>
    </source>
</evidence>
<dbReference type="NCBIfam" id="TIGR03506">
    <property type="entry name" value="FlgEFG_subfam"/>
    <property type="match status" value="2"/>
</dbReference>
<comment type="subunit">
    <text evidence="5 8">The basal body constitutes a major portion of the flagellar organelle and consists of four rings (L,P,S, and M) mounted on a central rod. The rod consists of about 26 subunits of FlgG in the distal portion, and FlgB, FlgC and FlgF are thought to build up the proximal portion of the rod with about 6 subunits each.</text>
</comment>
<dbReference type="InterPro" id="IPR001444">
    <property type="entry name" value="Flag_bb_rod_N"/>
</dbReference>
<dbReference type="NCBIfam" id="TIGR02488">
    <property type="entry name" value="flgG_G_neg"/>
    <property type="match status" value="1"/>
</dbReference>
<dbReference type="Pfam" id="PF06429">
    <property type="entry name" value="Flg_bbr_C"/>
    <property type="match status" value="1"/>
</dbReference>
<protein>
    <recommendedName>
        <fullName evidence="3 7">Flagellar basal-body rod protein FlgG</fullName>
    </recommendedName>
    <alternativeName>
        <fullName evidence="6 8">Distal rod protein</fullName>
    </alternativeName>
</protein>
<dbReference type="PANTHER" id="PTHR30435:SF19">
    <property type="entry name" value="FLAGELLAR BASAL-BODY ROD PROTEIN FLGG"/>
    <property type="match status" value="1"/>
</dbReference>
<keyword evidence="13" id="KW-1185">Reference proteome</keyword>
<dbReference type="RefSeq" id="WP_277415557.1">
    <property type="nucleotide sequence ID" value="NZ_CP119083.1"/>
</dbReference>
<keyword evidence="12" id="KW-0966">Cell projection</keyword>
<evidence type="ECO:0000259" key="10">
    <source>
        <dbReference type="Pfam" id="PF06429"/>
    </source>
</evidence>
<gene>
    <name evidence="12" type="primary">flgG</name>
    <name evidence="12" type="ORF">PX653_26170</name>
</gene>
<dbReference type="PROSITE" id="PS00588">
    <property type="entry name" value="FLAGELLA_BB_ROD"/>
    <property type="match status" value="1"/>
</dbReference>
<evidence type="ECO:0000256" key="4">
    <source>
        <dbReference type="ARBA" id="ARBA00023143"/>
    </source>
</evidence>
<dbReference type="EMBL" id="CP119083">
    <property type="protein sequence ID" value="WEF32841.1"/>
    <property type="molecule type" value="Genomic_DNA"/>
</dbReference>
<evidence type="ECO:0000256" key="8">
    <source>
        <dbReference type="RuleBase" id="RU362116"/>
    </source>
</evidence>
<dbReference type="Proteomes" id="UP001216510">
    <property type="component" value="Chromosome"/>
</dbReference>
<evidence type="ECO:0000256" key="1">
    <source>
        <dbReference type="ARBA" id="ARBA00004117"/>
    </source>
</evidence>
<dbReference type="PANTHER" id="PTHR30435">
    <property type="entry name" value="FLAGELLAR PROTEIN"/>
    <property type="match status" value="1"/>
</dbReference>
<dbReference type="InterPro" id="IPR012834">
    <property type="entry name" value="FlgG_G_neg"/>
</dbReference>
<dbReference type="Pfam" id="PF00460">
    <property type="entry name" value="Flg_bb_rod"/>
    <property type="match status" value="1"/>
</dbReference>
<dbReference type="InterPro" id="IPR020013">
    <property type="entry name" value="Flagellar_FlgE/F/G"/>
</dbReference>
<dbReference type="SUPFAM" id="SSF117143">
    <property type="entry name" value="Flagellar hook protein flgE"/>
    <property type="match status" value="1"/>
</dbReference>
<dbReference type="InterPro" id="IPR010930">
    <property type="entry name" value="Flg_bb/hook_C_dom"/>
</dbReference>
<evidence type="ECO:0000256" key="2">
    <source>
        <dbReference type="ARBA" id="ARBA00009677"/>
    </source>
</evidence>
<feature type="domain" description="Flagellar basal body rod protein N-terminal" evidence="9">
    <location>
        <begin position="5"/>
        <end position="35"/>
    </location>
</feature>
<evidence type="ECO:0000313" key="13">
    <source>
        <dbReference type="Proteomes" id="UP001216510"/>
    </source>
</evidence>
<evidence type="ECO:0000256" key="6">
    <source>
        <dbReference type="ARBA" id="ARBA00032912"/>
    </source>
</evidence>
<evidence type="ECO:0000259" key="11">
    <source>
        <dbReference type="Pfam" id="PF22692"/>
    </source>
</evidence>
<feature type="domain" description="Flagellar hook protein FlgE/F/G-like D1" evidence="11">
    <location>
        <begin position="91"/>
        <end position="153"/>
    </location>
</feature>
<dbReference type="InterPro" id="IPR037925">
    <property type="entry name" value="FlgE/F/G-like"/>
</dbReference>
<dbReference type="Pfam" id="PF22692">
    <property type="entry name" value="LlgE_F_G_D1"/>
    <property type="match status" value="1"/>
</dbReference>
<comment type="similarity">
    <text evidence="2 8">Belongs to the flagella basal body rod proteins family.</text>
</comment>
<reference evidence="12 13" key="1">
    <citation type="submission" date="2023-02" db="EMBL/GenBank/DDBJ databases">
        <title>Gemone sequence of Telluria chitinolytica ACM 3522T.</title>
        <authorList>
            <person name="Frediansyah A."/>
            <person name="Miess H."/>
            <person name="Gross H."/>
        </authorList>
    </citation>
    <scope>NUCLEOTIDE SEQUENCE [LARGE SCALE GENOMIC DNA]</scope>
    <source>
        <strain evidence="12 13">ACM 3522</strain>
    </source>
</reference>
<keyword evidence="4 8" id="KW-0975">Bacterial flagellum</keyword>
<feature type="domain" description="Flagellar basal-body/hook protein C-terminal" evidence="10">
    <location>
        <begin position="210"/>
        <end position="255"/>
    </location>
</feature>